<gene>
    <name evidence="2" type="ORF">SSPO_001060</name>
</gene>
<evidence type="ECO:0000313" key="2">
    <source>
        <dbReference type="EMBL" id="BBJ37388.1"/>
    </source>
</evidence>
<protein>
    <recommendedName>
        <fullName evidence="1">UvrD-like helicase C-terminal domain-containing protein</fullName>
    </recommendedName>
</protein>
<dbReference type="Gene3D" id="3.40.50.300">
    <property type="entry name" value="P-loop containing nucleotide triphosphate hydrolases"/>
    <property type="match status" value="1"/>
</dbReference>
<accession>A0A499UDR0</accession>
<evidence type="ECO:0000313" key="3">
    <source>
        <dbReference type="Proteomes" id="UP000463951"/>
    </source>
</evidence>
<dbReference type="InterPro" id="IPR027417">
    <property type="entry name" value="P-loop_NTPase"/>
</dbReference>
<sequence>MTTSAGQLLQRNLLYTAVTRASRGVVLTGQATAVHRALTNTHTRRRFTALEHRIRQQTAATLQPRAIHPAGQLALS</sequence>
<dbReference type="SUPFAM" id="SSF52540">
    <property type="entry name" value="P-loop containing nucleoside triphosphate hydrolases"/>
    <property type="match status" value="1"/>
</dbReference>
<dbReference type="Pfam" id="PF13538">
    <property type="entry name" value="UvrD_C_2"/>
    <property type="match status" value="1"/>
</dbReference>
<dbReference type="InterPro" id="IPR027785">
    <property type="entry name" value="UvrD-like_helicase_C"/>
</dbReference>
<evidence type="ECO:0000259" key="1">
    <source>
        <dbReference type="Pfam" id="PF13538"/>
    </source>
</evidence>
<reference evidence="2 3" key="1">
    <citation type="journal article" date="2020" name="Int. J. Syst. Evol. Microbiol.">
        <title>Reclassification of Streptomyces castelarensis and Streptomyces sporoclivatus as later heterotypic synonyms of Streptomyces antimycoticus.</title>
        <authorList>
            <person name="Komaki H."/>
            <person name="Tamura T."/>
        </authorList>
    </citation>
    <scope>NUCLEOTIDE SEQUENCE [LARGE SCALE GENOMIC DNA]</scope>
    <source>
        <strain evidence="2 3">NBRC 100767</strain>
    </source>
</reference>
<feature type="domain" description="UvrD-like helicase C-terminal" evidence="1">
    <location>
        <begin position="5"/>
        <end position="27"/>
    </location>
</feature>
<dbReference type="AlphaFoldDB" id="A0A499UDR0"/>
<organism evidence="2 3">
    <name type="scientific">Streptomyces antimycoticus</name>
    <dbReference type="NCBI Taxonomy" id="68175"/>
    <lineage>
        <taxon>Bacteria</taxon>
        <taxon>Bacillati</taxon>
        <taxon>Actinomycetota</taxon>
        <taxon>Actinomycetes</taxon>
        <taxon>Kitasatosporales</taxon>
        <taxon>Streptomycetaceae</taxon>
        <taxon>Streptomyces</taxon>
        <taxon>Streptomyces violaceusniger group</taxon>
    </lineage>
</organism>
<name>A0A499UDR0_9ACTN</name>
<dbReference type="EMBL" id="AP019620">
    <property type="protein sequence ID" value="BBJ37388.1"/>
    <property type="molecule type" value="Genomic_DNA"/>
</dbReference>
<proteinExistence type="predicted"/>
<dbReference type="Proteomes" id="UP000463951">
    <property type="component" value="Chromosome"/>
</dbReference>